<accession>A0A239NTN4</accession>
<sequence>MQNIEIDVDEAGALTTIALAGELDLATCPQVTEVTDAVQLCGRTLCIDLSGITFMGSTSLNMLLRLRMRAEAEGGALELAGLQHQAERVLVLTGARDLFRIRPRISAPAQVTSLCD</sequence>
<dbReference type="OrthoDB" id="4262506at2"/>
<dbReference type="PROSITE" id="PS50801">
    <property type="entry name" value="STAS"/>
    <property type="match status" value="1"/>
</dbReference>
<proteinExistence type="inferred from homology"/>
<dbReference type="InterPro" id="IPR003658">
    <property type="entry name" value="Anti-sigma_ant"/>
</dbReference>
<organism evidence="4 5">
    <name type="scientific">Actinacidiphila glaucinigra</name>
    <dbReference type="NCBI Taxonomy" id="235986"/>
    <lineage>
        <taxon>Bacteria</taxon>
        <taxon>Bacillati</taxon>
        <taxon>Actinomycetota</taxon>
        <taxon>Actinomycetes</taxon>
        <taxon>Kitasatosporales</taxon>
        <taxon>Streptomycetaceae</taxon>
        <taxon>Actinacidiphila</taxon>
    </lineage>
</organism>
<name>A0A239NTN4_9ACTN</name>
<reference evidence="4 5" key="1">
    <citation type="submission" date="2017-06" db="EMBL/GenBank/DDBJ databases">
        <authorList>
            <person name="Kim H.J."/>
            <person name="Triplett B.A."/>
        </authorList>
    </citation>
    <scope>NUCLEOTIDE SEQUENCE [LARGE SCALE GENOMIC DNA]</scope>
    <source>
        <strain evidence="4 5">CGMCC 4.1858</strain>
    </source>
</reference>
<evidence type="ECO:0000313" key="4">
    <source>
        <dbReference type="EMBL" id="SNT58205.1"/>
    </source>
</evidence>
<dbReference type="NCBIfam" id="TIGR00377">
    <property type="entry name" value="ant_ant_sig"/>
    <property type="match status" value="1"/>
</dbReference>
<dbReference type="PANTHER" id="PTHR33495:SF2">
    <property type="entry name" value="ANTI-SIGMA FACTOR ANTAGONIST TM_1081-RELATED"/>
    <property type="match status" value="1"/>
</dbReference>
<feature type="domain" description="STAS" evidence="3">
    <location>
        <begin position="4"/>
        <end position="116"/>
    </location>
</feature>
<gene>
    <name evidence="4" type="ORF">SAMN05216252_1482</name>
</gene>
<dbReference type="InterPro" id="IPR036513">
    <property type="entry name" value="STAS_dom_sf"/>
</dbReference>
<protein>
    <recommendedName>
        <fullName evidence="2">Anti-sigma factor antagonist</fullName>
    </recommendedName>
</protein>
<comment type="similarity">
    <text evidence="1 2">Belongs to the anti-sigma-factor antagonist family.</text>
</comment>
<evidence type="ECO:0000256" key="1">
    <source>
        <dbReference type="ARBA" id="ARBA00009013"/>
    </source>
</evidence>
<evidence type="ECO:0000313" key="5">
    <source>
        <dbReference type="Proteomes" id="UP000198280"/>
    </source>
</evidence>
<dbReference type="Gene3D" id="3.30.750.24">
    <property type="entry name" value="STAS domain"/>
    <property type="match status" value="1"/>
</dbReference>
<dbReference type="InterPro" id="IPR002645">
    <property type="entry name" value="STAS_dom"/>
</dbReference>
<dbReference type="PANTHER" id="PTHR33495">
    <property type="entry name" value="ANTI-SIGMA FACTOR ANTAGONIST TM_1081-RELATED-RELATED"/>
    <property type="match status" value="1"/>
</dbReference>
<dbReference type="GO" id="GO:0043856">
    <property type="term" value="F:anti-sigma factor antagonist activity"/>
    <property type="evidence" value="ECO:0007669"/>
    <property type="project" value="InterPro"/>
</dbReference>
<dbReference type="RefSeq" id="WP_089229194.1">
    <property type="nucleotide sequence ID" value="NZ_FZOF01000048.1"/>
</dbReference>
<dbReference type="AlphaFoldDB" id="A0A239NTN4"/>
<keyword evidence="5" id="KW-1185">Reference proteome</keyword>
<dbReference type="Proteomes" id="UP000198280">
    <property type="component" value="Unassembled WGS sequence"/>
</dbReference>
<dbReference type="Pfam" id="PF01740">
    <property type="entry name" value="STAS"/>
    <property type="match status" value="1"/>
</dbReference>
<dbReference type="SUPFAM" id="SSF52091">
    <property type="entry name" value="SpoIIaa-like"/>
    <property type="match status" value="1"/>
</dbReference>
<dbReference type="EMBL" id="FZOF01000048">
    <property type="protein sequence ID" value="SNT58205.1"/>
    <property type="molecule type" value="Genomic_DNA"/>
</dbReference>
<evidence type="ECO:0000256" key="2">
    <source>
        <dbReference type="RuleBase" id="RU003749"/>
    </source>
</evidence>
<dbReference type="CDD" id="cd07043">
    <property type="entry name" value="STAS_anti-anti-sigma_factors"/>
    <property type="match status" value="1"/>
</dbReference>
<evidence type="ECO:0000259" key="3">
    <source>
        <dbReference type="PROSITE" id="PS50801"/>
    </source>
</evidence>